<dbReference type="PROSITE" id="PS51294">
    <property type="entry name" value="HTH_MYB"/>
    <property type="match status" value="1"/>
</dbReference>
<dbReference type="SUPFAM" id="SSF46689">
    <property type="entry name" value="Homeodomain-like"/>
    <property type="match status" value="1"/>
</dbReference>
<dbReference type="AlphaFoldDB" id="A0A7J7LAI8"/>
<feature type="domain" description="HTH myb-type" evidence="6">
    <location>
        <begin position="9"/>
        <end position="90"/>
    </location>
</feature>
<dbReference type="Gene3D" id="1.10.10.60">
    <property type="entry name" value="Homeodomain-like"/>
    <property type="match status" value="1"/>
</dbReference>
<protein>
    <submittedName>
        <fullName evidence="7">Uncharacterized protein</fullName>
    </submittedName>
</protein>
<dbReference type="PANTHER" id="PTHR48000">
    <property type="entry name" value="OS09G0431300 PROTEIN"/>
    <property type="match status" value="1"/>
</dbReference>
<accession>A0A7J7LAI8</accession>
<feature type="domain" description="Myb-like" evidence="5">
    <location>
        <begin position="9"/>
        <end position="86"/>
    </location>
</feature>
<evidence type="ECO:0000256" key="3">
    <source>
        <dbReference type="ARBA" id="ARBA00023125"/>
    </source>
</evidence>
<proteinExistence type="predicted"/>
<organism evidence="7 8">
    <name type="scientific">Kingdonia uniflora</name>
    <dbReference type="NCBI Taxonomy" id="39325"/>
    <lineage>
        <taxon>Eukaryota</taxon>
        <taxon>Viridiplantae</taxon>
        <taxon>Streptophyta</taxon>
        <taxon>Embryophyta</taxon>
        <taxon>Tracheophyta</taxon>
        <taxon>Spermatophyta</taxon>
        <taxon>Magnoliopsida</taxon>
        <taxon>Ranunculales</taxon>
        <taxon>Circaeasteraceae</taxon>
        <taxon>Kingdonia</taxon>
    </lineage>
</organism>
<evidence type="ECO:0000256" key="4">
    <source>
        <dbReference type="ARBA" id="ARBA00023163"/>
    </source>
</evidence>
<comment type="caution">
    <text evidence="7">The sequence shown here is derived from an EMBL/GenBank/DDBJ whole genome shotgun (WGS) entry which is preliminary data.</text>
</comment>
<keyword evidence="1" id="KW-0677">Repeat</keyword>
<evidence type="ECO:0000313" key="8">
    <source>
        <dbReference type="Proteomes" id="UP000541444"/>
    </source>
</evidence>
<dbReference type="Pfam" id="PF00249">
    <property type="entry name" value="Myb_DNA-binding"/>
    <property type="match status" value="2"/>
</dbReference>
<evidence type="ECO:0000256" key="2">
    <source>
        <dbReference type="ARBA" id="ARBA00023015"/>
    </source>
</evidence>
<gene>
    <name evidence="7" type="ORF">GIB67_002472</name>
</gene>
<evidence type="ECO:0000313" key="7">
    <source>
        <dbReference type="EMBL" id="KAF6139667.1"/>
    </source>
</evidence>
<evidence type="ECO:0000259" key="5">
    <source>
        <dbReference type="PROSITE" id="PS50090"/>
    </source>
</evidence>
<dbReference type="InterPro" id="IPR017930">
    <property type="entry name" value="Myb_dom"/>
</dbReference>
<evidence type="ECO:0000256" key="1">
    <source>
        <dbReference type="ARBA" id="ARBA00022737"/>
    </source>
</evidence>
<keyword evidence="2" id="KW-0805">Transcription regulation</keyword>
<dbReference type="InterPro" id="IPR001005">
    <property type="entry name" value="SANT/Myb"/>
</dbReference>
<reference evidence="7 8" key="1">
    <citation type="journal article" date="2020" name="IScience">
        <title>Genome Sequencing of the Endangered Kingdonia uniflora (Circaeasteraceae, Ranunculales) Reveals Potential Mechanisms of Evolutionary Specialization.</title>
        <authorList>
            <person name="Sun Y."/>
            <person name="Deng T."/>
            <person name="Zhang A."/>
            <person name="Moore M.J."/>
            <person name="Landis J.B."/>
            <person name="Lin N."/>
            <person name="Zhang H."/>
            <person name="Zhang X."/>
            <person name="Huang J."/>
            <person name="Zhang X."/>
            <person name="Sun H."/>
            <person name="Wang H."/>
        </authorList>
    </citation>
    <scope>NUCLEOTIDE SEQUENCE [LARGE SCALE GENOMIC DNA]</scope>
    <source>
        <strain evidence="7">TB1705</strain>
        <tissue evidence="7">Leaf</tissue>
    </source>
</reference>
<dbReference type="CDD" id="cd00167">
    <property type="entry name" value="SANT"/>
    <property type="match status" value="1"/>
</dbReference>
<dbReference type="InterPro" id="IPR009057">
    <property type="entry name" value="Homeodomain-like_sf"/>
</dbReference>
<dbReference type="OrthoDB" id="2143914at2759"/>
<name>A0A7J7LAI8_9MAGN</name>
<sequence>MGRAPCCDKANVKRGPWSPEEDMALKTYLERHGPAGNWISLPQKAVLLTSSFDFFFRPQAMRWSVIASRLPGRTDNDVKNYWNTRLKKKLVSASLTRYNSNTITAPPPPAAALKPKSEIDKYTSPTSFTPNSTTSLSSKHLVFGQNTEQPYFPFPQANSEYFGGSISSTNTTYISSSSQEVSTLSSVPYYSFYGENHYESWANNGDEFLMDFGLGSSTDFVNGVVLQGRNNEAPLSLANSSLYESFLANTCDTKPQGGFYQSVTN</sequence>
<dbReference type="EMBL" id="JACGCM010002459">
    <property type="protein sequence ID" value="KAF6139667.1"/>
    <property type="molecule type" value="Genomic_DNA"/>
</dbReference>
<keyword evidence="8" id="KW-1185">Reference proteome</keyword>
<dbReference type="SMART" id="SM00717">
    <property type="entry name" value="SANT"/>
    <property type="match status" value="1"/>
</dbReference>
<keyword evidence="4" id="KW-0804">Transcription</keyword>
<evidence type="ECO:0000259" key="6">
    <source>
        <dbReference type="PROSITE" id="PS51294"/>
    </source>
</evidence>
<dbReference type="Proteomes" id="UP000541444">
    <property type="component" value="Unassembled WGS sequence"/>
</dbReference>
<keyword evidence="3" id="KW-0238">DNA-binding</keyword>
<dbReference type="PROSITE" id="PS50090">
    <property type="entry name" value="MYB_LIKE"/>
    <property type="match status" value="1"/>
</dbReference>
<dbReference type="GO" id="GO:0003677">
    <property type="term" value="F:DNA binding"/>
    <property type="evidence" value="ECO:0007669"/>
    <property type="project" value="UniProtKB-KW"/>
</dbReference>
<dbReference type="PANTHER" id="PTHR48000:SF46">
    <property type="entry name" value="TRANSCRIPTION FACTOR MYB36"/>
    <property type="match status" value="1"/>
</dbReference>